<feature type="domain" description="HIT" evidence="2">
    <location>
        <begin position="86"/>
        <end position="163"/>
    </location>
</feature>
<dbReference type="EMBL" id="LCRF01000021">
    <property type="protein sequence ID" value="KKW31199.1"/>
    <property type="molecule type" value="Genomic_DNA"/>
</dbReference>
<dbReference type="PROSITE" id="PS51084">
    <property type="entry name" value="HIT_2"/>
    <property type="match status" value="1"/>
</dbReference>
<evidence type="ECO:0000259" key="2">
    <source>
        <dbReference type="PROSITE" id="PS51084"/>
    </source>
</evidence>
<dbReference type="GO" id="GO:0003824">
    <property type="term" value="F:catalytic activity"/>
    <property type="evidence" value="ECO:0007669"/>
    <property type="project" value="InterPro"/>
</dbReference>
<feature type="short sequence motif" description="Histidine triad motif" evidence="1">
    <location>
        <begin position="148"/>
        <end position="152"/>
    </location>
</feature>
<evidence type="ECO:0000256" key="1">
    <source>
        <dbReference type="PROSITE-ProRule" id="PRU00464"/>
    </source>
</evidence>
<name>A0A0G2AFB3_9BACT</name>
<evidence type="ECO:0000313" key="4">
    <source>
        <dbReference type="Proteomes" id="UP000034445"/>
    </source>
</evidence>
<sequence>MTLADATALASVIGRNGIFSTYYPHRIPISTDRRDGPRCYRQQRTDWRKPMTPCVFCDRSQFEDHLIAKVDGFHIIATLGQITDGGYVLVAPEKHMPCLGALAGNTASGLWAASYRVLRVLLQEYPQTSARYSWIMFEHGIVDQTIQHAHLHIIPQYVDVTSRIRVDFPDSEIRELLFPSQFQAQYNERPRPYLFWTDKYGNGMVCWAPPAPAQYLRIVVAEMLKRPERANWRTMDSELDKKLWSETVRRLKPHFA</sequence>
<dbReference type="SUPFAM" id="SSF54197">
    <property type="entry name" value="HIT-like"/>
    <property type="match status" value="1"/>
</dbReference>
<gene>
    <name evidence="3" type="ORF">UY74_C0021G0011</name>
</gene>
<dbReference type="InterPro" id="IPR011146">
    <property type="entry name" value="HIT-like"/>
</dbReference>
<evidence type="ECO:0000313" key="3">
    <source>
        <dbReference type="EMBL" id="KKW31199.1"/>
    </source>
</evidence>
<comment type="caution">
    <text evidence="3">The sequence shown here is derived from an EMBL/GenBank/DDBJ whole genome shotgun (WGS) entry which is preliminary data.</text>
</comment>
<organism evidence="3 4">
    <name type="scientific">Candidatus Kaiserbacteria bacterium GW2011_GWC2_52_8b</name>
    <dbReference type="NCBI Taxonomy" id="1618676"/>
    <lineage>
        <taxon>Bacteria</taxon>
        <taxon>Candidatus Kaiseribacteriota</taxon>
    </lineage>
</organism>
<dbReference type="Proteomes" id="UP000034445">
    <property type="component" value="Unassembled WGS sequence"/>
</dbReference>
<protein>
    <recommendedName>
        <fullName evidence="2">HIT domain-containing protein</fullName>
    </recommendedName>
</protein>
<dbReference type="InterPro" id="IPR036265">
    <property type="entry name" value="HIT-like_sf"/>
</dbReference>
<reference evidence="3 4" key="1">
    <citation type="journal article" date="2015" name="Nature">
        <title>rRNA introns, odd ribosomes, and small enigmatic genomes across a large radiation of phyla.</title>
        <authorList>
            <person name="Brown C.T."/>
            <person name="Hug L.A."/>
            <person name="Thomas B.C."/>
            <person name="Sharon I."/>
            <person name="Castelle C.J."/>
            <person name="Singh A."/>
            <person name="Wilkins M.J."/>
            <person name="Williams K.H."/>
            <person name="Banfield J.F."/>
        </authorList>
    </citation>
    <scope>NUCLEOTIDE SEQUENCE [LARGE SCALE GENOMIC DNA]</scope>
</reference>
<dbReference type="Pfam" id="PF01230">
    <property type="entry name" value="HIT"/>
    <property type="match status" value="1"/>
</dbReference>
<dbReference type="Gene3D" id="3.30.428.10">
    <property type="entry name" value="HIT-like"/>
    <property type="match status" value="1"/>
</dbReference>
<dbReference type="AlphaFoldDB" id="A0A0G2AFB3"/>
<proteinExistence type="predicted"/>
<accession>A0A0G2AFB3</accession>